<feature type="compositionally biased region" description="Basic and acidic residues" evidence="1">
    <location>
        <begin position="31"/>
        <end position="44"/>
    </location>
</feature>
<sequence length="434" mass="49612">MGFVKRVFSRSEVARPASHPRTEPPDGIEAEPPRLEDLPPRQDAEGLVDTGQMQDRPTQKEEKLALELSRKEEEINQIKQDRAVSRENIQAHINDMEQYYVRELHKRDGIIREMKISHANLRKAHEELGSLVVGAQESALESMLKKSDWSPKEDPQVHEEFDKLQAGLRTWTKSHNNLILADLDKVPDTGKEMIMKQLGGYCNQTDWQTLITKMPIRSNRIPAILLQSLLARDIFEWVFTNPFFAFVEMGGDRALVKPNEWMSLYMALREVHEAEAHVWRSQTLRILSAVTNPNTESRLARCIRLAVDQRATSFLASPAAQLLQHGPNLEIKDQCRRNLQELYHGAAELALSLWAQRTYMKPCSQQNLPEFHLSNPQLSAHRLHHLDEDDTRLDGKPILLFVQPAVLAYGNEDAENYDCSKVWARATVIIDAGS</sequence>
<name>A0A8H7Z7A8_AJECA</name>
<evidence type="ECO:0000256" key="1">
    <source>
        <dbReference type="SAM" id="MobiDB-lite"/>
    </source>
</evidence>
<comment type="caution">
    <text evidence="2">The sequence shown here is derived from an EMBL/GenBank/DDBJ whole genome shotgun (WGS) entry which is preliminary data.</text>
</comment>
<evidence type="ECO:0000313" key="2">
    <source>
        <dbReference type="EMBL" id="KAG5305455.1"/>
    </source>
</evidence>
<proteinExistence type="predicted"/>
<organism evidence="2 3">
    <name type="scientific">Ajellomyces capsulatus</name>
    <name type="common">Darling's disease fungus</name>
    <name type="synonym">Histoplasma capsulatum</name>
    <dbReference type="NCBI Taxonomy" id="5037"/>
    <lineage>
        <taxon>Eukaryota</taxon>
        <taxon>Fungi</taxon>
        <taxon>Dikarya</taxon>
        <taxon>Ascomycota</taxon>
        <taxon>Pezizomycotina</taxon>
        <taxon>Eurotiomycetes</taxon>
        <taxon>Eurotiomycetidae</taxon>
        <taxon>Onygenales</taxon>
        <taxon>Ajellomycetaceae</taxon>
        <taxon>Histoplasma</taxon>
    </lineage>
</organism>
<reference evidence="2 3" key="1">
    <citation type="submission" date="2021-01" db="EMBL/GenBank/DDBJ databases">
        <title>Chromosome-level genome assembly of a human fungal pathogen reveals clustering of transcriptionally co-regulated genes.</title>
        <authorList>
            <person name="Voorhies M."/>
            <person name="Cohen S."/>
            <person name="Shea T.P."/>
            <person name="Petrus S."/>
            <person name="Munoz J.F."/>
            <person name="Poplawski S."/>
            <person name="Goldman W.E."/>
            <person name="Michael T."/>
            <person name="Cuomo C.A."/>
            <person name="Sil A."/>
            <person name="Beyhan S."/>
        </authorList>
    </citation>
    <scope>NUCLEOTIDE SEQUENCE [LARGE SCALE GENOMIC DNA]</scope>
    <source>
        <strain evidence="2 3">G184AR</strain>
    </source>
</reference>
<evidence type="ECO:0000313" key="3">
    <source>
        <dbReference type="Proteomes" id="UP000670092"/>
    </source>
</evidence>
<dbReference type="EMBL" id="JAEVHI010000001">
    <property type="protein sequence ID" value="KAG5305455.1"/>
    <property type="molecule type" value="Genomic_DNA"/>
</dbReference>
<dbReference type="Proteomes" id="UP000670092">
    <property type="component" value="Unassembled WGS sequence"/>
</dbReference>
<gene>
    <name evidence="2" type="ORF">I7I52_04120</name>
</gene>
<dbReference type="AlphaFoldDB" id="A0A8H7Z7A8"/>
<protein>
    <submittedName>
        <fullName evidence="2">Uncharacterized protein</fullName>
    </submittedName>
</protein>
<dbReference type="VEuPathDB" id="FungiDB:I7I52_04120"/>
<accession>A0A8H7Z7A8</accession>
<feature type="region of interest" description="Disordered" evidence="1">
    <location>
        <begin position="1"/>
        <end position="62"/>
    </location>
</feature>
<dbReference type="OrthoDB" id="4156714at2759"/>